<dbReference type="PANTHER" id="PTHR21198">
    <property type="entry name" value="GLUTAMATE RACEMASE"/>
    <property type="match status" value="1"/>
</dbReference>
<gene>
    <name evidence="3" type="ORF">OEG84_14390</name>
</gene>
<organism evidence="3 4">
    <name type="scientific">Hoeflea algicola</name>
    <dbReference type="NCBI Taxonomy" id="2983763"/>
    <lineage>
        <taxon>Bacteria</taxon>
        <taxon>Pseudomonadati</taxon>
        <taxon>Pseudomonadota</taxon>
        <taxon>Alphaproteobacteria</taxon>
        <taxon>Hyphomicrobiales</taxon>
        <taxon>Rhizobiaceae</taxon>
        <taxon>Hoeflea</taxon>
    </lineage>
</organism>
<dbReference type="NCBIfam" id="TIGR00035">
    <property type="entry name" value="asp_race"/>
    <property type="match status" value="1"/>
</dbReference>
<evidence type="ECO:0000256" key="1">
    <source>
        <dbReference type="ARBA" id="ARBA00007847"/>
    </source>
</evidence>
<evidence type="ECO:0000313" key="3">
    <source>
        <dbReference type="EMBL" id="MCY0148856.1"/>
    </source>
</evidence>
<evidence type="ECO:0000313" key="4">
    <source>
        <dbReference type="Proteomes" id="UP001073227"/>
    </source>
</evidence>
<dbReference type="InterPro" id="IPR001920">
    <property type="entry name" value="Asp/Glu_race"/>
</dbReference>
<dbReference type="SUPFAM" id="SSF53681">
    <property type="entry name" value="Aspartate/glutamate racemase"/>
    <property type="match status" value="2"/>
</dbReference>
<dbReference type="Gene3D" id="3.40.50.1860">
    <property type="match status" value="2"/>
</dbReference>
<dbReference type="InterPro" id="IPR015942">
    <property type="entry name" value="Asp/Glu/hydantoin_racemase"/>
</dbReference>
<evidence type="ECO:0000256" key="2">
    <source>
        <dbReference type="ARBA" id="ARBA00023235"/>
    </source>
</evidence>
<name>A0ABT3ZAN8_9HYPH</name>
<dbReference type="Pfam" id="PF01177">
    <property type="entry name" value="Asp_Glu_race"/>
    <property type="match status" value="1"/>
</dbReference>
<protein>
    <submittedName>
        <fullName evidence="3">Aspartate/glutamate racemase family protein</fullName>
    </submittedName>
</protein>
<keyword evidence="4" id="KW-1185">Reference proteome</keyword>
<keyword evidence="2" id="KW-0413">Isomerase</keyword>
<dbReference type="InterPro" id="IPR004380">
    <property type="entry name" value="Asp_race"/>
</dbReference>
<accession>A0ABT3ZAN8</accession>
<comment type="similarity">
    <text evidence="1">Belongs to the aspartate/glutamate racemases family.</text>
</comment>
<dbReference type="RefSeq" id="WP_267654387.1">
    <property type="nucleotide sequence ID" value="NZ_JAOVZR010000001.1"/>
</dbReference>
<reference evidence="3" key="1">
    <citation type="submission" date="2022-10" db="EMBL/GenBank/DDBJ databases">
        <title>Hoeflea sp. G2-23, isolated from marine algae.</title>
        <authorList>
            <person name="Kristyanto S."/>
            <person name="Kim J.M."/>
            <person name="Jeon C.O."/>
        </authorList>
    </citation>
    <scope>NUCLEOTIDE SEQUENCE</scope>
    <source>
        <strain evidence="3">G2-23</strain>
    </source>
</reference>
<dbReference type="PANTHER" id="PTHR21198:SF7">
    <property type="entry name" value="ASPARTATE-GLUTAMATE RACEMASE FAMILY"/>
    <property type="match status" value="1"/>
</dbReference>
<comment type="caution">
    <text evidence="3">The sequence shown here is derived from an EMBL/GenBank/DDBJ whole genome shotgun (WGS) entry which is preliminary data.</text>
</comment>
<dbReference type="Proteomes" id="UP001073227">
    <property type="component" value="Unassembled WGS sequence"/>
</dbReference>
<dbReference type="EMBL" id="JAOVZR010000001">
    <property type="protein sequence ID" value="MCY0148856.1"/>
    <property type="molecule type" value="Genomic_DNA"/>
</dbReference>
<sequence>MKLIGLLGGVGWETTAIYYRLLNEYTQRELGGYHSARILIHSLDFGDIEGHRRAGNWDEIGRILCEAAGTLKAGGAEFIVLATNTMHRIADRISAASDLELLHIADPVGAKLRTDGFTKVALLGTRHTMESDFYPVVLETRYGLSVITPEPDERAEVQRIISDELNHGIIRAGSEYFVGELVKKLHARGAEAVILGCSHITTIIPPECDVIPVYDTTRLHARAAVKRALEIGHD</sequence>
<proteinExistence type="inferred from homology"/>